<dbReference type="KEGG" id="awd:AWOD_II_0499"/>
<protein>
    <submittedName>
        <fullName evidence="2">Putative exported protein</fullName>
    </submittedName>
</protein>
<name>A0A090K0B4_9GAMM</name>
<dbReference type="HOGENOM" id="CLU_2345895_0_0_6"/>
<evidence type="ECO:0000313" key="2">
    <source>
        <dbReference type="EMBL" id="CED57143.1"/>
    </source>
</evidence>
<evidence type="ECO:0000313" key="3">
    <source>
        <dbReference type="Proteomes" id="UP000032427"/>
    </source>
</evidence>
<dbReference type="Proteomes" id="UP000032427">
    <property type="component" value="Chromosome 2"/>
</dbReference>
<organism evidence="2 3">
    <name type="scientific">Aliivibrio wodanis</name>
    <dbReference type="NCBI Taxonomy" id="80852"/>
    <lineage>
        <taxon>Bacteria</taxon>
        <taxon>Pseudomonadati</taxon>
        <taxon>Pseudomonadota</taxon>
        <taxon>Gammaproteobacteria</taxon>
        <taxon>Vibrionales</taxon>
        <taxon>Vibrionaceae</taxon>
        <taxon>Aliivibrio</taxon>
    </lineage>
</organism>
<dbReference type="PATRIC" id="fig|80852.17.peg.3268"/>
<keyword evidence="3" id="KW-1185">Reference proteome</keyword>
<dbReference type="AlphaFoldDB" id="A0A090K0B4"/>
<dbReference type="EMBL" id="LN554847">
    <property type="protein sequence ID" value="CED57143.1"/>
    <property type="molecule type" value="Genomic_DNA"/>
</dbReference>
<sequence>MRKIALVILSVISLGATASTLEDCAKLLPEGHQYKVEIVLDVDKTTQKPIVKGSFDVTGGADSPESFDISDFVECAGPLIKTVKTETSKT</sequence>
<feature type="chain" id="PRO_5001857999" evidence="1">
    <location>
        <begin position="19"/>
        <end position="90"/>
    </location>
</feature>
<evidence type="ECO:0000256" key="1">
    <source>
        <dbReference type="SAM" id="SignalP"/>
    </source>
</evidence>
<feature type="signal peptide" evidence="1">
    <location>
        <begin position="1"/>
        <end position="18"/>
    </location>
</feature>
<reference evidence="3" key="1">
    <citation type="submission" date="2014-09" db="EMBL/GenBank/DDBJ databases">
        <authorList>
            <person name="Hjerde E."/>
        </authorList>
    </citation>
    <scope>NUCLEOTIDE SEQUENCE [LARGE SCALE GENOMIC DNA]</scope>
    <source>
        <strain evidence="3">06/09/139</strain>
    </source>
</reference>
<gene>
    <name evidence="2" type="ORF">AWOD_II_0499</name>
</gene>
<keyword evidence="1" id="KW-0732">Signal</keyword>
<dbReference type="STRING" id="80852.AWOD_II_0499"/>
<accession>A0A090K0B4</accession>
<proteinExistence type="predicted"/>